<dbReference type="RefSeq" id="WP_116722627.1">
    <property type="nucleotide sequence ID" value="NZ_CP011524.1"/>
</dbReference>
<reference evidence="1 2" key="1">
    <citation type="submission" date="2018-04" db="EMBL/GenBank/DDBJ databases">
        <title>Genomic Encyclopedia of Type Strains, Phase IV (KMG-IV): sequencing the most valuable type-strain genomes for metagenomic binning, comparative biology and taxonomic classification.</title>
        <authorList>
            <person name="Goeker M."/>
        </authorList>
    </citation>
    <scope>NUCLEOTIDE SEQUENCE [LARGE SCALE GENOMIC DNA]</scope>
    <source>
        <strain evidence="1 2">DSM 26588</strain>
    </source>
</reference>
<evidence type="ECO:0008006" key="3">
    <source>
        <dbReference type="Google" id="ProtNLM"/>
    </source>
</evidence>
<proteinExistence type="predicted"/>
<comment type="caution">
    <text evidence="1">The sequence shown here is derived from an EMBL/GenBank/DDBJ whole genome shotgun (WGS) entry which is preliminary data.</text>
</comment>
<dbReference type="AlphaFoldDB" id="A0A2U1BBY3"/>
<evidence type="ECO:0000313" key="1">
    <source>
        <dbReference type="EMBL" id="PVY46164.1"/>
    </source>
</evidence>
<organism evidence="1 2">
    <name type="scientific">Intestinimonas butyriciproducens</name>
    <dbReference type="NCBI Taxonomy" id="1297617"/>
    <lineage>
        <taxon>Bacteria</taxon>
        <taxon>Bacillati</taxon>
        <taxon>Bacillota</taxon>
        <taxon>Clostridia</taxon>
        <taxon>Eubacteriales</taxon>
        <taxon>Intestinimonas</taxon>
    </lineage>
</organism>
<sequence>MINVVDAPCGAGKTEWAISYMNAHPQEAFIFVTPFLSEVERIKQSTTAAFYDPQHYQRTDLLGGVAGSKTKLEDFNDLLAEGRNIVTTHTTFTNATPDTIAILQDNSYHLILDEAVDVLLPLNDIIDSANYRVNKKNVKLMLDNNIIAVDEDCRVRWTGGPQPIDGEERHSFCEVQRHAENGNLLLIDGRFFIWEFSPEVFSAMESITILTYQLEGSFLCPYLQLHGLNYTKSSVCGTYEKGFELAPYMVDLNQRKEWRRLITLYQDKKIADFGSLSATWYKNCVKDHPKSQEASELRRALRRFFIAVQAKPYDIMWSCPKDSRNSIAPGGYKLIRELTDEEKRGRSQVQQDEYADNNGLRCWVASNARATNSYSDRHVLAYMLNLNPNPEVSKYFGKQGASLSRDTFALAGLIQWVWRSAIRKGEPITLFLPSPRMYKLFTEWLDGKR</sequence>
<accession>A0A2U1BBY3</accession>
<protein>
    <recommendedName>
        <fullName evidence="3">Helicase/UvrB N-terminal domain-containing protein</fullName>
    </recommendedName>
</protein>
<dbReference type="EMBL" id="QEKK01000020">
    <property type="protein sequence ID" value="PVY46164.1"/>
    <property type="molecule type" value="Genomic_DNA"/>
</dbReference>
<dbReference type="GeneID" id="93230645"/>
<gene>
    <name evidence="1" type="ORF">C7373_12013</name>
</gene>
<name>A0A2U1BBY3_9FIRM</name>
<dbReference type="OrthoDB" id="1898893at2"/>
<evidence type="ECO:0000313" key="2">
    <source>
        <dbReference type="Proteomes" id="UP000245778"/>
    </source>
</evidence>
<dbReference type="Proteomes" id="UP000245778">
    <property type="component" value="Unassembled WGS sequence"/>
</dbReference>